<sequence>MGDKYIAERRSEHRMIATAPDLIIPPGSKVPVPCITYATLDTATQTANHTRGNGYPLFISRSYVPHCKGGIPGGKGVISGTWNGIYYATEHSDSVRVEGDWAVFHDHKGKGNG</sequence>
<reference evidence="1" key="1">
    <citation type="journal article" date="2020" name="Microbiol. Resour. Announc.">
        <title>Complete Genome Sequence of Moraxella osloensis Strain YV1, Isolated from an Australian Wastewater Treatment Plant.</title>
        <authorList>
            <person name="Batinovic S."/>
            <person name="Rice D.T.F."/>
            <person name="Seviour R.J."/>
            <person name="Petrovski S."/>
        </authorList>
    </citation>
    <scope>NUCLEOTIDE SEQUENCE</scope>
    <source>
        <strain evidence="1">YV1</strain>
    </source>
</reference>
<dbReference type="Pfam" id="PF13665">
    <property type="entry name" value="Tox-PAAR-like"/>
    <property type="match status" value="1"/>
</dbReference>
<keyword evidence="1" id="KW-0614">Plasmid</keyword>
<dbReference type="EMBL" id="CP047227">
    <property type="protein sequence ID" value="QHG10795.1"/>
    <property type="molecule type" value="Genomic_DNA"/>
</dbReference>
<dbReference type="AlphaFoldDB" id="A0A6P1KQU9"/>
<evidence type="ECO:0000313" key="1">
    <source>
        <dbReference type="EMBL" id="QHG10795.1"/>
    </source>
</evidence>
<name>A0A6P1KQU9_FAUOS</name>
<protein>
    <submittedName>
        <fullName evidence="1">DUF4150 domain-containing protein</fullName>
    </submittedName>
</protein>
<geneLocation type="plasmid" evidence="1">
    <name>p1</name>
</geneLocation>
<accession>A0A6P1KQU9</accession>
<gene>
    <name evidence="1" type="ORF">GSF12_12465</name>
</gene>
<proteinExistence type="predicted"/>
<organism evidence="1">
    <name type="scientific">Faucicola osloensis</name>
    <name type="common">Moraxella osloensis</name>
    <dbReference type="NCBI Taxonomy" id="34062"/>
    <lineage>
        <taxon>Bacteria</taxon>
        <taxon>Pseudomonadati</taxon>
        <taxon>Pseudomonadota</taxon>
        <taxon>Gammaproteobacteria</taxon>
        <taxon>Moraxellales</taxon>
        <taxon>Moraxellaceae</taxon>
        <taxon>Faucicola</taxon>
    </lineage>
</organism>